<feature type="signal peptide" evidence="1">
    <location>
        <begin position="1"/>
        <end position="20"/>
    </location>
</feature>
<organism evidence="3 4">
    <name type="scientific">Sphingobacterium daejeonense</name>
    <dbReference type="NCBI Taxonomy" id="371142"/>
    <lineage>
        <taxon>Bacteria</taxon>
        <taxon>Pseudomonadati</taxon>
        <taxon>Bacteroidota</taxon>
        <taxon>Sphingobacteriia</taxon>
        <taxon>Sphingobacteriales</taxon>
        <taxon>Sphingobacteriaceae</taxon>
        <taxon>Sphingobacterium</taxon>
    </lineage>
</organism>
<dbReference type="RefSeq" id="WP_380894489.1">
    <property type="nucleotide sequence ID" value="NZ_JBHTKY010000001.1"/>
</dbReference>
<dbReference type="InterPro" id="IPR049236">
    <property type="entry name" value="DUF6850"/>
</dbReference>
<evidence type="ECO:0000313" key="4">
    <source>
        <dbReference type="Proteomes" id="UP001597205"/>
    </source>
</evidence>
<protein>
    <submittedName>
        <fullName evidence="3">DUF6850 family outer membrane beta-barrel protein</fullName>
    </submittedName>
</protein>
<proteinExistence type="predicted"/>
<accession>A0ABW3RGU1</accession>
<comment type="caution">
    <text evidence="3">The sequence shown here is derived from an EMBL/GenBank/DDBJ whole genome shotgun (WGS) entry which is preliminary data.</text>
</comment>
<name>A0ABW3RGU1_9SPHI</name>
<dbReference type="Proteomes" id="UP001597205">
    <property type="component" value="Unassembled WGS sequence"/>
</dbReference>
<dbReference type="EMBL" id="JBHTKY010000001">
    <property type="protein sequence ID" value="MFD1164271.1"/>
    <property type="molecule type" value="Genomic_DNA"/>
</dbReference>
<evidence type="ECO:0000313" key="3">
    <source>
        <dbReference type="EMBL" id="MFD1164271.1"/>
    </source>
</evidence>
<feature type="chain" id="PRO_5047265932" evidence="1">
    <location>
        <begin position="21"/>
        <end position="502"/>
    </location>
</feature>
<sequence>MRKLMSIGILSCLFAFSANAQDSLQLHLQGIKERVSQDRAIRNDFYKLPALRPFQYKQSMTPVDISYFSDNKELYNYQLGSGDKGFRIKTDSYIMNSFPNLTLWGNATYENIKVQDLKFNETSDYHLVFPYLIADSVGGNLNSEVYQFSGGIAKEIGNWVLAGEAGYKANLSHRKRDPRPDNNSSDIYAQIGASYFLTPTYLISAHVGGRFYKQRNTLDFISEKGRPQVFYFNGLAAYNRLLSGSFNPPGQFLYNVNGINAKLSIAPKNDSGFMAEVGVSQNSGKRTLPLSSANANEWTDQVISGKLGYVNANDSWRYGAMAKMDLQTRKGSEGLFNNDGAVTGGYTKISEISSYRYYNFQYNLEAFIGKENWSIKPFATFTQIKEQYLNPFREQWANIVKVGVQGQYLYQMKDGLFGISLNLQKQKVLDKNSVINITRGTALEDLLSQNYMFLTAEPFIVGGEARYDFVVNEQVKPFVKANALTSTEIKQKYYALTLGFVF</sequence>
<keyword evidence="1" id="KW-0732">Signal</keyword>
<evidence type="ECO:0000259" key="2">
    <source>
        <dbReference type="Pfam" id="PF21012"/>
    </source>
</evidence>
<reference evidence="4" key="1">
    <citation type="journal article" date="2019" name="Int. J. Syst. Evol. Microbiol.">
        <title>The Global Catalogue of Microorganisms (GCM) 10K type strain sequencing project: providing services to taxonomists for standard genome sequencing and annotation.</title>
        <authorList>
            <consortium name="The Broad Institute Genomics Platform"/>
            <consortium name="The Broad Institute Genome Sequencing Center for Infectious Disease"/>
            <person name="Wu L."/>
            <person name="Ma J."/>
        </authorList>
    </citation>
    <scope>NUCLEOTIDE SEQUENCE [LARGE SCALE GENOMIC DNA]</scope>
    <source>
        <strain evidence="4">CCUG 52468</strain>
    </source>
</reference>
<feature type="domain" description="DUF6850" evidence="2">
    <location>
        <begin position="49"/>
        <end position="502"/>
    </location>
</feature>
<evidence type="ECO:0000256" key="1">
    <source>
        <dbReference type="SAM" id="SignalP"/>
    </source>
</evidence>
<gene>
    <name evidence="3" type="ORF">ACFQ2C_01490</name>
</gene>
<keyword evidence="4" id="KW-1185">Reference proteome</keyword>
<dbReference type="Pfam" id="PF21012">
    <property type="entry name" value="DUF6850"/>
    <property type="match status" value="1"/>
</dbReference>